<accession>W9WGD3</accession>
<feature type="region of interest" description="Disordered" evidence="1">
    <location>
        <begin position="448"/>
        <end position="530"/>
    </location>
</feature>
<name>W9WGD3_9EURO</name>
<organism evidence="2 3">
    <name type="scientific">Cladophialophora yegresii CBS 114405</name>
    <dbReference type="NCBI Taxonomy" id="1182544"/>
    <lineage>
        <taxon>Eukaryota</taxon>
        <taxon>Fungi</taxon>
        <taxon>Dikarya</taxon>
        <taxon>Ascomycota</taxon>
        <taxon>Pezizomycotina</taxon>
        <taxon>Eurotiomycetes</taxon>
        <taxon>Chaetothyriomycetidae</taxon>
        <taxon>Chaetothyriales</taxon>
        <taxon>Herpotrichiellaceae</taxon>
        <taxon>Cladophialophora</taxon>
    </lineage>
</organism>
<proteinExistence type="predicted"/>
<evidence type="ECO:0000313" key="2">
    <source>
        <dbReference type="EMBL" id="EXJ57579.1"/>
    </source>
</evidence>
<sequence>MHIAETLGISENKLWGKLRDHFPEEQKSIRAEAKDSTEFFGFLNFIEMIMAKFCQSHEPKQTRGATNEAAIMQRNVPTIKKFLAEMHEGSSLGEFDDADGLEQTDVFLSQILIDAVITTALIANKAKDIACYSGERSNKVTKVLDVQAAESLSYHRRAQASDVLTWHLAQPFVDYPDAGLCSTICALFVRSLVVRINSILGSCQKKAFKELSKCETRMTLKLKTANPLRSRADLAEFKALDDAALSKPQALALARKSHAASIAAIKKTHGGKLTQTPEGMIAPSPDPEFLAKHNPILCGIRLLSFKHAIETAGITIANNHLSIMQAATMVNVMHQMRYVTIEWSDLDRAMSLQTSNVFIGTIPTTPALAHKVYIRRSEFSLAGFEQMRRGLFPEDVPLHRPGYAYPMRISPDGLKVTEATAIFDKLYDGTETMLRTVYALKTEAEKRQSKDVPFTVKDNTNTSETTESKAKTKGKTTAHREQYQSQERRKRTHSLRLRRLDRAISHHVGPLPRADHRRRLPRLDHPNNPM</sequence>
<dbReference type="AlphaFoldDB" id="W9WGD3"/>
<dbReference type="HOGENOM" id="CLU_513865_0_0_1"/>
<dbReference type="VEuPathDB" id="FungiDB:A1O7_07927"/>
<dbReference type="EMBL" id="AMGW01000005">
    <property type="protein sequence ID" value="EXJ57579.1"/>
    <property type="molecule type" value="Genomic_DNA"/>
</dbReference>
<dbReference type="PANTHER" id="PTHR38795:SF1">
    <property type="entry name" value="DUF6604 DOMAIN-CONTAINING PROTEIN"/>
    <property type="match status" value="1"/>
</dbReference>
<dbReference type="PANTHER" id="PTHR38795">
    <property type="entry name" value="DUF6604 DOMAIN-CONTAINING PROTEIN"/>
    <property type="match status" value="1"/>
</dbReference>
<dbReference type="GeneID" id="19182498"/>
<protein>
    <submittedName>
        <fullName evidence="2">Uncharacterized protein</fullName>
    </submittedName>
</protein>
<dbReference type="Proteomes" id="UP000019473">
    <property type="component" value="Unassembled WGS sequence"/>
</dbReference>
<evidence type="ECO:0000313" key="3">
    <source>
        <dbReference type="Proteomes" id="UP000019473"/>
    </source>
</evidence>
<feature type="compositionally biased region" description="Basic and acidic residues" evidence="1">
    <location>
        <begin position="521"/>
        <end position="530"/>
    </location>
</feature>
<gene>
    <name evidence="2" type="ORF">A1O7_07927</name>
</gene>
<feature type="compositionally biased region" description="Basic residues" evidence="1">
    <location>
        <begin position="488"/>
        <end position="497"/>
    </location>
</feature>
<reference evidence="2 3" key="1">
    <citation type="submission" date="2013-03" db="EMBL/GenBank/DDBJ databases">
        <title>The Genome Sequence of Cladophialophora yegresii CBS 114405.</title>
        <authorList>
            <consortium name="The Broad Institute Genomics Platform"/>
            <person name="Cuomo C."/>
            <person name="de Hoog S."/>
            <person name="Gorbushina A."/>
            <person name="Walker B."/>
            <person name="Young S.K."/>
            <person name="Zeng Q."/>
            <person name="Gargeya S."/>
            <person name="Fitzgerald M."/>
            <person name="Haas B."/>
            <person name="Abouelleil A."/>
            <person name="Allen A.W."/>
            <person name="Alvarado L."/>
            <person name="Arachchi H.M."/>
            <person name="Berlin A.M."/>
            <person name="Chapman S.B."/>
            <person name="Gainer-Dewar J."/>
            <person name="Goldberg J."/>
            <person name="Griggs A."/>
            <person name="Gujja S."/>
            <person name="Hansen M."/>
            <person name="Howarth C."/>
            <person name="Imamovic A."/>
            <person name="Ireland A."/>
            <person name="Larimer J."/>
            <person name="McCowan C."/>
            <person name="Murphy C."/>
            <person name="Pearson M."/>
            <person name="Poon T.W."/>
            <person name="Priest M."/>
            <person name="Roberts A."/>
            <person name="Saif S."/>
            <person name="Shea T."/>
            <person name="Sisk P."/>
            <person name="Sykes S."/>
            <person name="Wortman J."/>
            <person name="Nusbaum C."/>
            <person name="Birren B."/>
        </authorList>
    </citation>
    <scope>NUCLEOTIDE SEQUENCE [LARGE SCALE GENOMIC DNA]</scope>
    <source>
        <strain evidence="2 3">CBS 114405</strain>
    </source>
</reference>
<evidence type="ECO:0000256" key="1">
    <source>
        <dbReference type="SAM" id="MobiDB-lite"/>
    </source>
</evidence>
<keyword evidence="3" id="KW-1185">Reference proteome</keyword>
<comment type="caution">
    <text evidence="2">The sequence shown here is derived from an EMBL/GenBank/DDBJ whole genome shotgun (WGS) entry which is preliminary data.</text>
</comment>
<dbReference type="RefSeq" id="XP_007760113.1">
    <property type="nucleotide sequence ID" value="XM_007761923.1"/>
</dbReference>